<accession>A0ACA9LH53</accession>
<reference evidence="1" key="1">
    <citation type="submission" date="2021-06" db="EMBL/GenBank/DDBJ databases">
        <authorList>
            <person name="Kallberg Y."/>
            <person name="Tangrot J."/>
            <person name="Rosling A."/>
        </authorList>
    </citation>
    <scope>NUCLEOTIDE SEQUENCE</scope>
    <source>
        <strain evidence="1">IL203A</strain>
    </source>
</reference>
<comment type="caution">
    <text evidence="1">The sequence shown here is derived from an EMBL/GenBank/DDBJ whole genome shotgun (WGS) entry which is preliminary data.</text>
</comment>
<dbReference type="Proteomes" id="UP000789702">
    <property type="component" value="Unassembled WGS sequence"/>
</dbReference>
<protein>
    <submittedName>
        <fullName evidence="1">17026_t:CDS:1</fullName>
    </submittedName>
</protein>
<evidence type="ECO:0000313" key="1">
    <source>
        <dbReference type="EMBL" id="CAG8530475.1"/>
    </source>
</evidence>
<evidence type="ECO:0000313" key="2">
    <source>
        <dbReference type="Proteomes" id="UP000789702"/>
    </source>
</evidence>
<name>A0ACA9LH53_9GLOM</name>
<organism evidence="1 2">
    <name type="scientific">Dentiscutata heterogama</name>
    <dbReference type="NCBI Taxonomy" id="1316150"/>
    <lineage>
        <taxon>Eukaryota</taxon>
        <taxon>Fungi</taxon>
        <taxon>Fungi incertae sedis</taxon>
        <taxon>Mucoromycota</taxon>
        <taxon>Glomeromycotina</taxon>
        <taxon>Glomeromycetes</taxon>
        <taxon>Diversisporales</taxon>
        <taxon>Gigasporaceae</taxon>
        <taxon>Dentiscutata</taxon>
    </lineage>
</organism>
<sequence length="184" mass="20692">MVLGVVADDSFYASLHSQTNYSQCKNYNYPKVLHNVFENTHELETANAEVNMDISQTTETELHNPELFESFLETIKNDYKNGGPQLQSSLEKLAERYNAAKAKSIPVLTSFLHNMKPNNDPLARVKSGARIRVQVESVKRRKSGLGAKNSKENIDPHIIPARKPKSNELINVTSITTQSSFCNR</sequence>
<proteinExistence type="predicted"/>
<keyword evidence="2" id="KW-1185">Reference proteome</keyword>
<gene>
    <name evidence="1" type="ORF">DHETER_LOCUS4342</name>
</gene>
<dbReference type="EMBL" id="CAJVPU010004268">
    <property type="protein sequence ID" value="CAG8530475.1"/>
    <property type="molecule type" value="Genomic_DNA"/>
</dbReference>